<sequence>MTQEQLSFITHVAQGKPENIVHQNAACPFCDVAHLTNILDQETDRIWLVNKFRVLADTLQTIIIESSNHRGDWSNYDPQTAAAIMNFSLRKWSEMQQDPQYKSVIMYKNYGPHSGGSLAHPHMQIIGLDKVDGYAHVTPANLAGEPFLNLGDAELAVANEPLLGFLEFNVRIPGIKAAADLAKAVRVLTHYILTDYFHGRCDSYNLFFYNVQDGAIICKVVPRFNASPLSVGYLVPQVFQEDRIAAIGQEVTAHARTYLG</sequence>
<dbReference type="STRING" id="1114972.FD35_GL002488"/>
<reference evidence="3 4" key="1">
    <citation type="journal article" date="2015" name="Genome Announc.">
        <title>Expanding the biotechnology potential of lactobacilli through comparative genomics of 213 strains and associated genera.</title>
        <authorList>
            <person name="Sun Z."/>
            <person name="Harris H.M."/>
            <person name="McCann A."/>
            <person name="Guo C."/>
            <person name="Argimon S."/>
            <person name="Zhang W."/>
            <person name="Yang X."/>
            <person name="Jeffery I.B."/>
            <person name="Cooney J.C."/>
            <person name="Kagawa T.F."/>
            <person name="Liu W."/>
            <person name="Song Y."/>
            <person name="Salvetti E."/>
            <person name="Wrobel A."/>
            <person name="Rasinkangas P."/>
            <person name="Parkhill J."/>
            <person name="Rea M.C."/>
            <person name="O'Sullivan O."/>
            <person name="Ritari J."/>
            <person name="Douillard F.P."/>
            <person name="Paul Ross R."/>
            <person name="Yang R."/>
            <person name="Briner A.E."/>
            <person name="Felis G.E."/>
            <person name="de Vos W.M."/>
            <person name="Barrangou R."/>
            <person name="Klaenhammer T.R."/>
            <person name="Caufield P.W."/>
            <person name="Cui Y."/>
            <person name="Zhang H."/>
            <person name="O'Toole P.W."/>
        </authorList>
    </citation>
    <scope>NUCLEOTIDE SEQUENCE [LARGE SCALE GENOMIC DNA]</scope>
    <source>
        <strain evidence="3 4">DSM 15814</strain>
    </source>
</reference>
<dbReference type="InterPro" id="IPR012361">
    <property type="entry name" value="GalT_short"/>
</dbReference>
<feature type="domain" description="DUF4931" evidence="2">
    <location>
        <begin position="150"/>
        <end position="240"/>
    </location>
</feature>
<dbReference type="RefSeq" id="WP_017260547.1">
    <property type="nucleotide sequence ID" value="NZ_AUAW01000007.1"/>
</dbReference>
<evidence type="ECO:0000313" key="3">
    <source>
        <dbReference type="EMBL" id="KRL55034.1"/>
    </source>
</evidence>
<evidence type="ECO:0000259" key="2">
    <source>
        <dbReference type="Pfam" id="PF20956"/>
    </source>
</evidence>
<name>A0A0R1RJP8_9LACO</name>
<evidence type="ECO:0000313" key="4">
    <source>
        <dbReference type="Proteomes" id="UP000051999"/>
    </source>
</evidence>
<dbReference type="PATRIC" id="fig|1114972.6.peg.2552"/>
<feature type="domain" description="DUF4931" evidence="1">
    <location>
        <begin position="8"/>
        <end position="131"/>
    </location>
</feature>
<dbReference type="Proteomes" id="UP000051999">
    <property type="component" value="Unassembled WGS sequence"/>
</dbReference>
<dbReference type="InterPro" id="IPR046322">
    <property type="entry name" value="DUF4931"/>
</dbReference>
<dbReference type="eggNOG" id="COG1085">
    <property type="taxonomic scope" value="Bacteria"/>
</dbReference>
<proteinExistence type="predicted"/>
<dbReference type="Pfam" id="PF20956">
    <property type="entry name" value="DUF4931_C"/>
    <property type="match status" value="1"/>
</dbReference>
<organism evidence="3 4">
    <name type="scientific">Furfurilactobacillus rossiae DSM 15814</name>
    <dbReference type="NCBI Taxonomy" id="1114972"/>
    <lineage>
        <taxon>Bacteria</taxon>
        <taxon>Bacillati</taxon>
        <taxon>Bacillota</taxon>
        <taxon>Bacilli</taxon>
        <taxon>Lactobacillales</taxon>
        <taxon>Lactobacillaceae</taxon>
        <taxon>Furfurilactobacillus</taxon>
    </lineage>
</organism>
<dbReference type="Pfam" id="PF16285">
    <property type="entry name" value="DUF4931_N"/>
    <property type="match status" value="1"/>
</dbReference>
<protein>
    <submittedName>
        <fullName evidence="3">Integral membrane protein</fullName>
    </submittedName>
</protein>
<dbReference type="OrthoDB" id="1803128at2"/>
<dbReference type="PIRSF" id="PIRSF031505">
    <property type="entry name" value="GalT_short"/>
    <property type="match status" value="1"/>
</dbReference>
<dbReference type="InterPro" id="IPR049285">
    <property type="entry name" value="DUF4931_C"/>
</dbReference>
<gene>
    <name evidence="3" type="ORF">FD35_GL002488</name>
</gene>
<keyword evidence="4" id="KW-1185">Reference proteome</keyword>
<comment type="caution">
    <text evidence="3">The sequence shown here is derived from an EMBL/GenBank/DDBJ whole genome shotgun (WGS) entry which is preliminary data.</text>
</comment>
<dbReference type="EMBL" id="AZFF01000007">
    <property type="protein sequence ID" value="KRL55034.1"/>
    <property type="molecule type" value="Genomic_DNA"/>
</dbReference>
<accession>A0A0R1RJP8</accession>
<evidence type="ECO:0000259" key="1">
    <source>
        <dbReference type="Pfam" id="PF16285"/>
    </source>
</evidence>
<dbReference type="Gene3D" id="3.30.428.10">
    <property type="entry name" value="HIT-like"/>
    <property type="match status" value="1"/>
</dbReference>
<dbReference type="AlphaFoldDB" id="A0A0R1RJP8"/>
<dbReference type="InterPro" id="IPR036265">
    <property type="entry name" value="HIT-like_sf"/>
</dbReference>
<dbReference type="SUPFAM" id="SSF54197">
    <property type="entry name" value="HIT-like"/>
    <property type="match status" value="1"/>
</dbReference>